<reference evidence="1 2" key="1">
    <citation type="submission" date="2023-07" db="EMBL/GenBank/DDBJ databases">
        <title>Genomic Encyclopedia of Type Strains, Phase IV (KMG-IV): sequencing the most valuable type-strain genomes for metagenomic binning, comparative biology and taxonomic classification.</title>
        <authorList>
            <person name="Goeker M."/>
        </authorList>
    </citation>
    <scope>NUCLEOTIDE SEQUENCE [LARGE SCALE GENOMIC DNA]</scope>
    <source>
        <strain evidence="1 2">DSM 15561</strain>
    </source>
</reference>
<dbReference type="Gene3D" id="3.50.50.100">
    <property type="match status" value="1"/>
</dbReference>
<sequence>MRRLARDPLPGARLSLISKSAHAIYSGTLPGVGAGHYAAQDICIDLETLCRAATCTLHVAEIAGLDAGRRSVTLGDGRTFAADVISINVGAVTPQAPEFARGPALGVKPIDDFLRACRNCSMS</sequence>
<accession>A0ABU0LXT3</accession>
<organism evidence="1 2">
    <name type="scientific">Ancylobacter amanitiformis</name>
    <dbReference type="NCBI Taxonomy" id="217069"/>
    <lineage>
        <taxon>Bacteria</taxon>
        <taxon>Pseudomonadati</taxon>
        <taxon>Pseudomonadota</taxon>
        <taxon>Alphaproteobacteria</taxon>
        <taxon>Hyphomicrobiales</taxon>
        <taxon>Xanthobacteraceae</taxon>
        <taxon>Ancylobacter</taxon>
    </lineage>
</organism>
<gene>
    <name evidence="1" type="ORF">QOZ99_004412</name>
</gene>
<protein>
    <submittedName>
        <fullName evidence="1">NADH dehydrogenase FAD-containing subunit</fullName>
    </submittedName>
</protein>
<dbReference type="Proteomes" id="UP001235094">
    <property type="component" value="Unassembled WGS sequence"/>
</dbReference>
<evidence type="ECO:0000313" key="2">
    <source>
        <dbReference type="Proteomes" id="UP001235094"/>
    </source>
</evidence>
<proteinExistence type="predicted"/>
<dbReference type="InterPro" id="IPR036188">
    <property type="entry name" value="FAD/NAD-bd_sf"/>
</dbReference>
<dbReference type="SUPFAM" id="SSF51905">
    <property type="entry name" value="FAD/NAD(P)-binding domain"/>
    <property type="match status" value="1"/>
</dbReference>
<keyword evidence="2" id="KW-1185">Reference proteome</keyword>
<comment type="caution">
    <text evidence="1">The sequence shown here is derived from an EMBL/GenBank/DDBJ whole genome shotgun (WGS) entry which is preliminary data.</text>
</comment>
<dbReference type="EMBL" id="JAUSVR010000032">
    <property type="protein sequence ID" value="MDQ0513490.1"/>
    <property type="molecule type" value="Genomic_DNA"/>
</dbReference>
<name>A0ABU0LXT3_9HYPH</name>
<dbReference type="RefSeq" id="WP_306892117.1">
    <property type="nucleotide sequence ID" value="NZ_JAUSVR010000032.1"/>
</dbReference>
<evidence type="ECO:0000313" key="1">
    <source>
        <dbReference type="EMBL" id="MDQ0513490.1"/>
    </source>
</evidence>